<gene>
    <name evidence="3" type="ORF">COU83_02380</name>
</gene>
<organism evidence="3 4">
    <name type="scientific">Candidatus Portnoybacteria bacterium CG10_big_fil_rev_8_21_14_0_10_40_22</name>
    <dbReference type="NCBI Taxonomy" id="1974814"/>
    <lineage>
        <taxon>Bacteria</taxon>
        <taxon>Candidatus Portnoyibacteriota</taxon>
    </lineage>
</organism>
<dbReference type="InterPro" id="IPR007831">
    <property type="entry name" value="T2SS_GspE_N"/>
</dbReference>
<proteinExistence type="predicted"/>
<evidence type="ECO:0000256" key="1">
    <source>
        <dbReference type="SAM" id="MobiDB-lite"/>
    </source>
</evidence>
<feature type="non-terminal residue" evidence="3">
    <location>
        <position position="186"/>
    </location>
</feature>
<feature type="domain" description="Type II secretion system protein GspE N-terminal" evidence="2">
    <location>
        <begin position="29"/>
        <end position="109"/>
    </location>
</feature>
<accession>A0A2M8KFQ1</accession>
<comment type="caution">
    <text evidence="3">The sequence shown here is derived from an EMBL/GenBank/DDBJ whole genome shotgun (WGS) entry which is preliminary data.</text>
</comment>
<evidence type="ECO:0000313" key="4">
    <source>
        <dbReference type="Proteomes" id="UP000231347"/>
    </source>
</evidence>
<feature type="region of interest" description="Disordered" evidence="1">
    <location>
        <begin position="1"/>
        <end position="26"/>
    </location>
</feature>
<dbReference type="Pfam" id="PF05157">
    <property type="entry name" value="MshEN"/>
    <property type="match status" value="1"/>
</dbReference>
<protein>
    <recommendedName>
        <fullName evidence="2">Type II secretion system protein GspE N-terminal domain-containing protein</fullName>
    </recommendedName>
</protein>
<dbReference type="SUPFAM" id="SSF160246">
    <property type="entry name" value="EspE N-terminal domain-like"/>
    <property type="match status" value="1"/>
</dbReference>
<feature type="compositionally biased region" description="Basic and acidic residues" evidence="1">
    <location>
        <begin position="1"/>
        <end position="18"/>
    </location>
</feature>
<dbReference type="AlphaFoldDB" id="A0A2M8KFQ1"/>
<name>A0A2M8KFQ1_9BACT</name>
<dbReference type="EMBL" id="PFDY01000062">
    <property type="protein sequence ID" value="PJE58713.1"/>
    <property type="molecule type" value="Genomic_DNA"/>
</dbReference>
<dbReference type="InterPro" id="IPR037257">
    <property type="entry name" value="T2SS_E_N_sf"/>
</dbReference>
<reference evidence="4" key="1">
    <citation type="submission" date="2017-09" db="EMBL/GenBank/DDBJ databases">
        <title>Depth-based differentiation of microbial function through sediment-hosted aquifers and enrichment of novel symbionts in the deep terrestrial subsurface.</title>
        <authorList>
            <person name="Probst A.J."/>
            <person name="Ladd B."/>
            <person name="Jarett J.K."/>
            <person name="Geller-Mcgrath D.E."/>
            <person name="Sieber C.M.K."/>
            <person name="Emerson J.B."/>
            <person name="Anantharaman K."/>
            <person name="Thomas B.C."/>
            <person name="Malmstrom R."/>
            <person name="Stieglmeier M."/>
            <person name="Klingl A."/>
            <person name="Woyke T."/>
            <person name="Ryan C.M."/>
            <person name="Banfield J.F."/>
        </authorList>
    </citation>
    <scope>NUCLEOTIDE SEQUENCE [LARGE SCALE GENOMIC DNA]</scope>
</reference>
<evidence type="ECO:0000313" key="3">
    <source>
        <dbReference type="EMBL" id="PJE58713.1"/>
    </source>
</evidence>
<dbReference type="Proteomes" id="UP000231347">
    <property type="component" value="Unassembled WGS sequence"/>
</dbReference>
<evidence type="ECO:0000259" key="2">
    <source>
        <dbReference type="Pfam" id="PF05157"/>
    </source>
</evidence>
<dbReference type="Gene3D" id="3.30.450.90">
    <property type="match status" value="1"/>
</dbReference>
<sequence>MAVETLDEKMQKIRRQQEETAAQSQAEKHGIPYVNLARYPINVEALSLVDQIISQKAELAIVQQQGRNLIVALFDPDNDDSEKILQDLEKRNFKCQKILVSMSSLIRAWSFYGAKITAKSVTGQVAISSDTIDKYRKELRDLKQIKQRVKEASASQISEIVELVLAAGLKIDASDIHLEPKDTQMV</sequence>